<name>A0A8C5MN35_9ANUR</name>
<reference evidence="3" key="1">
    <citation type="submission" date="2025-08" db="UniProtKB">
        <authorList>
            <consortium name="Ensembl"/>
        </authorList>
    </citation>
    <scope>IDENTIFICATION</scope>
</reference>
<dbReference type="InterPro" id="IPR026622">
    <property type="entry name" value="Mxra7"/>
</dbReference>
<dbReference type="InterPro" id="IPR057534">
    <property type="entry name" value="MXRA7_helical"/>
</dbReference>
<evidence type="ECO:0000313" key="4">
    <source>
        <dbReference type="Proteomes" id="UP000694569"/>
    </source>
</evidence>
<dbReference type="Proteomes" id="UP000694569">
    <property type="component" value="Unplaced"/>
</dbReference>
<dbReference type="OrthoDB" id="5983600at2759"/>
<dbReference type="Ensembl" id="ENSLLET00000017306.1">
    <property type="protein sequence ID" value="ENSLLEP00000016673.1"/>
    <property type="gene ID" value="ENSLLEG00000010616.1"/>
</dbReference>
<protein>
    <recommendedName>
        <fullName evidence="2">Matrix-remodeling-associated protein 7 helical domain-containing protein</fullName>
    </recommendedName>
</protein>
<dbReference type="PANTHER" id="PTHR21845">
    <property type="entry name" value="TRANSMEMBRANE ANCHOR PROTEIN 1"/>
    <property type="match status" value="1"/>
</dbReference>
<dbReference type="AlphaFoldDB" id="A0A8C5MN35"/>
<reference evidence="3" key="2">
    <citation type="submission" date="2025-09" db="UniProtKB">
        <authorList>
            <consortium name="Ensembl"/>
        </authorList>
    </citation>
    <scope>IDENTIFICATION</scope>
</reference>
<sequence>MALDWDLCCSVPLLVTVLAVVLATLLFKLHSGENKPPAQVPREEREQEEKDKEILEEPSEEDKIVEEKTTGQKDDSKRTNTEKVSVDDIGASEDLPQERGADNETEEAEACTVKERRLSSHSSQEGEDSKDEDFDLESDKILKISEPDDADDEDYAFKYCPGKLRGSEYEKMLTKEELEEEQRVQRDQLGAIFQMMEKKQETFGAMSEGDVKDQLKLYNM</sequence>
<evidence type="ECO:0000256" key="1">
    <source>
        <dbReference type="SAM" id="MobiDB-lite"/>
    </source>
</evidence>
<feature type="domain" description="Matrix-remodeling-associated protein 7 helical" evidence="2">
    <location>
        <begin position="159"/>
        <end position="220"/>
    </location>
</feature>
<evidence type="ECO:0000259" key="2">
    <source>
        <dbReference type="Pfam" id="PF25473"/>
    </source>
</evidence>
<feature type="compositionally biased region" description="Basic and acidic residues" evidence="1">
    <location>
        <begin position="137"/>
        <end position="146"/>
    </location>
</feature>
<accession>A0A8C5MN35</accession>
<feature type="region of interest" description="Disordered" evidence="1">
    <location>
        <begin position="32"/>
        <end position="155"/>
    </location>
</feature>
<keyword evidence="4" id="KW-1185">Reference proteome</keyword>
<proteinExistence type="predicted"/>
<evidence type="ECO:0000313" key="3">
    <source>
        <dbReference type="Ensembl" id="ENSLLEP00000016673.1"/>
    </source>
</evidence>
<feature type="compositionally biased region" description="Acidic residues" evidence="1">
    <location>
        <begin position="125"/>
        <end position="136"/>
    </location>
</feature>
<dbReference type="Pfam" id="PF25473">
    <property type="entry name" value="MXRA7_helical"/>
    <property type="match status" value="1"/>
</dbReference>
<dbReference type="PANTHER" id="PTHR21845:SF2">
    <property type="entry name" value="MATRIX-REMODELING-ASSOCIATED PROTEIN 7"/>
    <property type="match status" value="1"/>
</dbReference>
<dbReference type="GeneTree" id="ENSGT00940000163380"/>
<organism evidence="3 4">
    <name type="scientific">Leptobrachium leishanense</name>
    <name type="common">Leishan spiny toad</name>
    <dbReference type="NCBI Taxonomy" id="445787"/>
    <lineage>
        <taxon>Eukaryota</taxon>
        <taxon>Metazoa</taxon>
        <taxon>Chordata</taxon>
        <taxon>Craniata</taxon>
        <taxon>Vertebrata</taxon>
        <taxon>Euteleostomi</taxon>
        <taxon>Amphibia</taxon>
        <taxon>Batrachia</taxon>
        <taxon>Anura</taxon>
        <taxon>Pelobatoidea</taxon>
        <taxon>Megophryidae</taxon>
        <taxon>Leptobrachium</taxon>
    </lineage>
</organism>
<feature type="compositionally biased region" description="Basic and acidic residues" evidence="1">
    <location>
        <begin position="41"/>
        <end position="86"/>
    </location>
</feature>